<reference evidence="2 3" key="1">
    <citation type="submission" date="2021-03" db="EMBL/GenBank/DDBJ databases">
        <title>Complete genome sequence of Streptomyces cyanogenus S136, producer of anticancer angucycline landomycin A.</title>
        <authorList>
            <person name="Hrab P."/>
            <person name="Ruckert C."/>
            <person name="Busche T."/>
            <person name="Ostash I."/>
            <person name="Kalinowski J."/>
            <person name="Fedorenko V."/>
            <person name="Yushchuk O."/>
            <person name="Ostash B."/>
        </authorList>
    </citation>
    <scope>NUCLEOTIDE SEQUENCE [LARGE SCALE GENOMIC DNA]</scope>
    <source>
        <strain evidence="2 3">S136</strain>
    </source>
</reference>
<dbReference type="EMBL" id="CP071839">
    <property type="protein sequence ID" value="QTD98211.1"/>
    <property type="molecule type" value="Genomic_DNA"/>
</dbReference>
<keyword evidence="1" id="KW-0812">Transmembrane</keyword>
<proteinExistence type="predicted"/>
<dbReference type="Proteomes" id="UP000663908">
    <property type="component" value="Chromosome"/>
</dbReference>
<dbReference type="RefSeq" id="WP_208031966.1">
    <property type="nucleotide sequence ID" value="NZ_CP071839.1"/>
</dbReference>
<evidence type="ECO:0000256" key="1">
    <source>
        <dbReference type="SAM" id="Phobius"/>
    </source>
</evidence>
<gene>
    <name evidence="2" type="ORF">S1361_12690</name>
</gene>
<feature type="transmembrane region" description="Helical" evidence="1">
    <location>
        <begin position="44"/>
        <end position="63"/>
    </location>
</feature>
<protein>
    <recommendedName>
        <fullName evidence="4">Integral membrane protein</fullName>
    </recommendedName>
</protein>
<evidence type="ECO:0008006" key="4">
    <source>
        <dbReference type="Google" id="ProtNLM"/>
    </source>
</evidence>
<feature type="transmembrane region" description="Helical" evidence="1">
    <location>
        <begin position="72"/>
        <end position="90"/>
    </location>
</feature>
<keyword evidence="3" id="KW-1185">Reference proteome</keyword>
<sequence>MTTVYRLARHELRLLAGLALWLTRRTHGTAGGRAFGYARGQGATMPALAFVCLIETAGVAVMLRDQPVAHDVMLVLDGYTVLFVVALHAACAVRPHVLTPDALRVRYGAHVDLRIPLTAIAAVRRESRATHEPAEGTLDLAVGSRTTVTLELAEPVVHTNLLGRGRQVGVVRLYADDTDGLVRALTPR</sequence>
<keyword evidence="1" id="KW-1133">Transmembrane helix</keyword>
<keyword evidence="1" id="KW-0472">Membrane</keyword>
<name>A0ABX7TP88_STRCY</name>
<evidence type="ECO:0000313" key="3">
    <source>
        <dbReference type="Proteomes" id="UP000663908"/>
    </source>
</evidence>
<evidence type="ECO:0000313" key="2">
    <source>
        <dbReference type="EMBL" id="QTD98211.1"/>
    </source>
</evidence>
<organism evidence="2 3">
    <name type="scientific">Streptomyces cyanogenus</name>
    <dbReference type="NCBI Taxonomy" id="80860"/>
    <lineage>
        <taxon>Bacteria</taxon>
        <taxon>Bacillati</taxon>
        <taxon>Actinomycetota</taxon>
        <taxon>Actinomycetes</taxon>
        <taxon>Kitasatosporales</taxon>
        <taxon>Streptomycetaceae</taxon>
        <taxon>Streptomyces</taxon>
    </lineage>
</organism>
<accession>A0ABX7TP88</accession>